<comment type="similarity">
    <text evidence="1">Belongs to the protein kinase superfamily. STE Ser/Thr protein kinase family. STE20 subfamily.</text>
</comment>
<keyword evidence="3" id="KW-0067">ATP-binding</keyword>
<protein>
    <recommendedName>
        <fullName evidence="5">Protein kinase domain-containing protein</fullName>
    </recommendedName>
</protein>
<proteinExistence type="inferred from homology"/>
<feature type="compositionally biased region" description="Polar residues" evidence="4">
    <location>
        <begin position="537"/>
        <end position="546"/>
    </location>
</feature>
<evidence type="ECO:0000256" key="4">
    <source>
        <dbReference type="SAM" id="MobiDB-lite"/>
    </source>
</evidence>
<feature type="region of interest" description="Disordered" evidence="4">
    <location>
        <begin position="530"/>
        <end position="557"/>
    </location>
</feature>
<accession>A0ABY2I210</accession>
<dbReference type="SMART" id="SM00220">
    <property type="entry name" value="S_TKc"/>
    <property type="match status" value="1"/>
</dbReference>
<gene>
    <name evidence="6" type="ORF">E3O21_15350</name>
</gene>
<keyword evidence="2" id="KW-0547">Nucleotide-binding</keyword>
<keyword evidence="7" id="KW-1185">Reference proteome</keyword>
<name>A0ABY2I210_9MICO</name>
<dbReference type="InterPro" id="IPR011009">
    <property type="entry name" value="Kinase-like_dom_sf"/>
</dbReference>
<evidence type="ECO:0000256" key="2">
    <source>
        <dbReference type="ARBA" id="ARBA00022741"/>
    </source>
</evidence>
<dbReference type="PANTHER" id="PTHR45832:SF22">
    <property type="entry name" value="SERINE_THREONINE-PROTEIN KINASE SAMKA-RELATED"/>
    <property type="match status" value="1"/>
</dbReference>
<comment type="caution">
    <text evidence="6">The sequence shown here is derived from an EMBL/GenBank/DDBJ whole genome shotgun (WGS) entry which is preliminary data.</text>
</comment>
<evidence type="ECO:0000259" key="5">
    <source>
        <dbReference type="PROSITE" id="PS50011"/>
    </source>
</evidence>
<organism evidence="6 7">
    <name type="scientific">Cryobacterium flavum</name>
    <dbReference type="NCBI Taxonomy" id="1424659"/>
    <lineage>
        <taxon>Bacteria</taxon>
        <taxon>Bacillati</taxon>
        <taxon>Actinomycetota</taxon>
        <taxon>Actinomycetes</taxon>
        <taxon>Micrococcales</taxon>
        <taxon>Microbacteriaceae</taxon>
        <taxon>Cryobacterium</taxon>
    </lineage>
</organism>
<feature type="region of interest" description="Disordered" evidence="4">
    <location>
        <begin position="1"/>
        <end position="58"/>
    </location>
</feature>
<feature type="domain" description="Protein kinase" evidence="5">
    <location>
        <begin position="137"/>
        <end position="484"/>
    </location>
</feature>
<dbReference type="InterPro" id="IPR000719">
    <property type="entry name" value="Prot_kinase_dom"/>
</dbReference>
<evidence type="ECO:0000313" key="6">
    <source>
        <dbReference type="EMBL" id="TFB74721.1"/>
    </source>
</evidence>
<dbReference type="Proteomes" id="UP000298252">
    <property type="component" value="Unassembled WGS sequence"/>
</dbReference>
<dbReference type="Gene3D" id="1.10.510.10">
    <property type="entry name" value="Transferase(Phosphotransferase) domain 1"/>
    <property type="match status" value="1"/>
</dbReference>
<evidence type="ECO:0000256" key="3">
    <source>
        <dbReference type="ARBA" id="ARBA00022840"/>
    </source>
</evidence>
<evidence type="ECO:0000313" key="7">
    <source>
        <dbReference type="Proteomes" id="UP000298252"/>
    </source>
</evidence>
<evidence type="ECO:0000256" key="1">
    <source>
        <dbReference type="ARBA" id="ARBA00008874"/>
    </source>
</evidence>
<dbReference type="InterPro" id="IPR051931">
    <property type="entry name" value="PAK3-like"/>
</dbReference>
<feature type="region of interest" description="Disordered" evidence="4">
    <location>
        <begin position="79"/>
        <end position="129"/>
    </location>
</feature>
<dbReference type="PANTHER" id="PTHR45832">
    <property type="entry name" value="SERINE/THREONINE-PROTEIN KINASE SAMKA-RELATED-RELATED"/>
    <property type="match status" value="1"/>
</dbReference>
<reference evidence="6 7" key="1">
    <citation type="submission" date="2019-03" db="EMBL/GenBank/DDBJ databases">
        <title>Genomics of glacier-inhabiting Cryobacterium strains.</title>
        <authorList>
            <person name="Liu Q."/>
            <person name="Xin Y.-H."/>
        </authorList>
    </citation>
    <scope>NUCLEOTIDE SEQUENCE [LARGE SCALE GENOMIC DNA]</scope>
    <source>
        <strain evidence="6 7">Hh8</strain>
    </source>
</reference>
<dbReference type="SUPFAM" id="SSF56112">
    <property type="entry name" value="Protein kinase-like (PK-like)"/>
    <property type="match status" value="1"/>
</dbReference>
<dbReference type="EMBL" id="SOFD01000035">
    <property type="protein sequence ID" value="TFB74721.1"/>
    <property type="molecule type" value="Genomic_DNA"/>
</dbReference>
<dbReference type="PROSITE" id="PS50011">
    <property type="entry name" value="PROTEIN_KINASE_DOM"/>
    <property type="match status" value="1"/>
</dbReference>
<dbReference type="Pfam" id="PF00069">
    <property type="entry name" value="Pkinase"/>
    <property type="match status" value="1"/>
</dbReference>
<sequence>MRVGALGPQHTARSWRLAPRRQSRASAQSRGVAGILGAASTRAQRAPGRSRRRCHPDRLLHSGTDRLFCTRAGDLSALAGPAADHGQVRRRSEQPPTSADDTAGRDSRPGQRAAYLKADGASATTEPVHPEGIVAGHRVIRLLGTGDRAVVYLGHSGAASAVALKVFRADTESTSIELDIAVLTSGAAPGLVRLLDVAQLGDGRICLVLERLTGGSLARYLVEHPRLSAGEAVTLLAPIIVALRAMHTAGFAHGAISQATILLDASGRAVVNGFGAVARLTDIPRERMRRLRADYERLAIVMEALVEAVDVTDTHRASGAALLRRFRGAIDPAVSPKSSDGAAGAAGVGSVLGTLEHDLFDWADAEPLDAFRLTHRLEAQTQNVNADAFEAGTGQVNVVQLRRHEFDDGSDHGFDDTSNDEFTDTIDELFDDRSLPARFGVGGDAFTSLMAWGAASLRRLQPQSRPGRSFATVVDSVIDSHPLKAVAHALRKRLYGHHRPLLVAALGGASILVLALTLFPVSGRAGDSALPGASGADGTSRNSAGATGTPAPVPTVAGSADAARTAGLAAIAGDNPVSAVPVLLVRRAACLVAASLVCLVDVDQTGSAILAADSYDARERQQGGSGREVADYAPYLPSLAERSGDLAVVVLTPASGQQKSQPASVLVVKGEGGWRLREIFDY</sequence>